<dbReference type="AlphaFoldDB" id="A0A812D0G2"/>
<reference evidence="1" key="1">
    <citation type="submission" date="2021-01" db="EMBL/GenBank/DDBJ databases">
        <authorList>
            <person name="Li R."/>
            <person name="Bekaert M."/>
        </authorList>
    </citation>
    <scope>NUCLEOTIDE SEQUENCE</scope>
    <source>
        <strain evidence="1">Farmed</strain>
    </source>
</reference>
<proteinExistence type="predicted"/>
<keyword evidence="2" id="KW-1185">Reference proteome</keyword>
<protein>
    <submittedName>
        <fullName evidence="1">Uncharacterized protein</fullName>
    </submittedName>
</protein>
<organism evidence="1 2">
    <name type="scientific">Acanthosepion pharaonis</name>
    <name type="common">Pharaoh cuttlefish</name>
    <name type="synonym">Sepia pharaonis</name>
    <dbReference type="NCBI Taxonomy" id="158019"/>
    <lineage>
        <taxon>Eukaryota</taxon>
        <taxon>Metazoa</taxon>
        <taxon>Spiralia</taxon>
        <taxon>Lophotrochozoa</taxon>
        <taxon>Mollusca</taxon>
        <taxon>Cephalopoda</taxon>
        <taxon>Coleoidea</taxon>
        <taxon>Decapodiformes</taxon>
        <taxon>Sepiida</taxon>
        <taxon>Sepiina</taxon>
        <taxon>Sepiidae</taxon>
        <taxon>Acanthosepion</taxon>
    </lineage>
</organism>
<name>A0A812D0G2_ACAPH</name>
<dbReference type="Proteomes" id="UP000597762">
    <property type="component" value="Unassembled WGS sequence"/>
</dbReference>
<evidence type="ECO:0000313" key="1">
    <source>
        <dbReference type="EMBL" id="CAE1282623.1"/>
    </source>
</evidence>
<evidence type="ECO:0000313" key="2">
    <source>
        <dbReference type="Proteomes" id="UP000597762"/>
    </source>
</evidence>
<accession>A0A812D0G2</accession>
<dbReference type="EMBL" id="CAHIKZ030002193">
    <property type="protein sequence ID" value="CAE1282623.1"/>
    <property type="molecule type" value="Genomic_DNA"/>
</dbReference>
<gene>
    <name evidence="1" type="ORF">SPHA_43577</name>
</gene>
<sequence length="244" mass="26383">MHLLLESRTDAEESSDADPRACLKEKYFIICVFVLLIEDNLSMTAPRDLNFFVCAFSLSFDSLKTCAVKPLDPKADSLGICTRCLLSAAAFAPKWRRGIDDSFPSVFTNIDSLADLDSAVADICNARVAIATLAPWSYLISPPSSNSPHPPPFTLLFCPSLFLSPCSRTLIPSLPIHVPPLSLSVPSSPPSPSLSPLSLPSPPSLLSLSLSLSLFCRTLDSYPVKLAIVSIVKSKINLSLNVYK</sequence>
<comment type="caution">
    <text evidence="1">The sequence shown here is derived from an EMBL/GenBank/DDBJ whole genome shotgun (WGS) entry which is preliminary data.</text>
</comment>